<evidence type="ECO:0000313" key="4">
    <source>
        <dbReference type="Proteomes" id="UP001341840"/>
    </source>
</evidence>
<dbReference type="InterPro" id="IPR035979">
    <property type="entry name" value="RBD_domain_sf"/>
</dbReference>
<gene>
    <name evidence="3" type="ORF">PIB30_097699</name>
</gene>
<keyword evidence="1" id="KW-0694">RNA-binding</keyword>
<dbReference type="EMBL" id="JASCZI010274285">
    <property type="protein sequence ID" value="MED6225856.1"/>
    <property type="molecule type" value="Genomic_DNA"/>
</dbReference>
<dbReference type="Gene3D" id="3.30.70.330">
    <property type="match status" value="1"/>
</dbReference>
<dbReference type="SMART" id="SM00360">
    <property type="entry name" value="RRM"/>
    <property type="match status" value="1"/>
</dbReference>
<comment type="caution">
    <text evidence="3">The sequence shown here is derived from an EMBL/GenBank/DDBJ whole genome shotgun (WGS) entry which is preliminary data.</text>
</comment>
<dbReference type="Pfam" id="PF00076">
    <property type="entry name" value="RRM_1"/>
    <property type="match status" value="1"/>
</dbReference>
<dbReference type="CDD" id="cd00590">
    <property type="entry name" value="RRM_SF"/>
    <property type="match status" value="1"/>
</dbReference>
<dbReference type="InterPro" id="IPR012677">
    <property type="entry name" value="Nucleotide-bd_a/b_plait_sf"/>
</dbReference>
<evidence type="ECO:0000256" key="1">
    <source>
        <dbReference type="PROSITE-ProRule" id="PRU00176"/>
    </source>
</evidence>
<keyword evidence="4" id="KW-1185">Reference proteome</keyword>
<dbReference type="InterPro" id="IPR000504">
    <property type="entry name" value="RRM_dom"/>
</dbReference>
<organism evidence="3 4">
    <name type="scientific">Stylosanthes scabra</name>
    <dbReference type="NCBI Taxonomy" id="79078"/>
    <lineage>
        <taxon>Eukaryota</taxon>
        <taxon>Viridiplantae</taxon>
        <taxon>Streptophyta</taxon>
        <taxon>Embryophyta</taxon>
        <taxon>Tracheophyta</taxon>
        <taxon>Spermatophyta</taxon>
        <taxon>Magnoliopsida</taxon>
        <taxon>eudicotyledons</taxon>
        <taxon>Gunneridae</taxon>
        <taxon>Pentapetalae</taxon>
        <taxon>rosids</taxon>
        <taxon>fabids</taxon>
        <taxon>Fabales</taxon>
        <taxon>Fabaceae</taxon>
        <taxon>Papilionoideae</taxon>
        <taxon>50 kb inversion clade</taxon>
        <taxon>dalbergioids sensu lato</taxon>
        <taxon>Dalbergieae</taxon>
        <taxon>Pterocarpus clade</taxon>
        <taxon>Stylosanthes</taxon>
    </lineage>
</organism>
<proteinExistence type="predicted"/>
<protein>
    <recommendedName>
        <fullName evidence="2">RRM domain-containing protein</fullName>
    </recommendedName>
</protein>
<name>A0ABU6ZVV2_9FABA</name>
<dbReference type="PROSITE" id="PS50102">
    <property type="entry name" value="RRM"/>
    <property type="match status" value="1"/>
</dbReference>
<evidence type="ECO:0000259" key="2">
    <source>
        <dbReference type="PROSITE" id="PS50102"/>
    </source>
</evidence>
<reference evidence="3 4" key="1">
    <citation type="journal article" date="2023" name="Plants (Basel)">
        <title>Bridging the Gap: Combining Genomics and Transcriptomics Approaches to Understand Stylosanthes scabra, an Orphan Legume from the Brazilian Caatinga.</title>
        <authorList>
            <person name="Ferreira-Neto J.R.C."/>
            <person name="da Silva M.D."/>
            <person name="Binneck E."/>
            <person name="de Melo N.F."/>
            <person name="da Silva R.H."/>
            <person name="de Melo A.L.T.M."/>
            <person name="Pandolfi V."/>
            <person name="Bustamante F.O."/>
            <person name="Brasileiro-Vidal A.C."/>
            <person name="Benko-Iseppon A.M."/>
        </authorList>
    </citation>
    <scope>NUCLEOTIDE SEQUENCE [LARGE SCALE GENOMIC DNA]</scope>
    <source>
        <tissue evidence="3">Leaves</tissue>
    </source>
</reference>
<dbReference type="Proteomes" id="UP001341840">
    <property type="component" value="Unassembled WGS sequence"/>
</dbReference>
<evidence type="ECO:0000313" key="3">
    <source>
        <dbReference type="EMBL" id="MED6225856.1"/>
    </source>
</evidence>
<feature type="domain" description="RRM" evidence="2">
    <location>
        <begin position="22"/>
        <end position="100"/>
    </location>
</feature>
<dbReference type="SUPFAM" id="SSF54928">
    <property type="entry name" value="RNA-binding domain, RBD"/>
    <property type="match status" value="1"/>
</dbReference>
<sequence length="118" mass="13655">MQIEQEGLQRNDNKREINKHTHLFFIDNLPDGIQTRMLYKEFGWYGGVVDIFVSRKQRRSVYGLFAFVGFDARGGTIRAVEHLNGRVLDRKKILICMARFGRIEMLKLPLKTVAPGAM</sequence>
<accession>A0ABU6ZVV2</accession>